<dbReference type="AlphaFoldDB" id="A0A2J6TAD1"/>
<evidence type="ECO:0000256" key="1">
    <source>
        <dbReference type="SAM" id="MobiDB-lite"/>
    </source>
</evidence>
<accession>A0A2J6TAD1</accession>
<feature type="region of interest" description="Disordered" evidence="1">
    <location>
        <begin position="1"/>
        <end position="42"/>
    </location>
</feature>
<feature type="compositionally biased region" description="Polar residues" evidence="1">
    <location>
        <begin position="29"/>
        <end position="39"/>
    </location>
</feature>
<organism evidence="2 3">
    <name type="scientific">Hyaloscypha bicolor E</name>
    <dbReference type="NCBI Taxonomy" id="1095630"/>
    <lineage>
        <taxon>Eukaryota</taxon>
        <taxon>Fungi</taxon>
        <taxon>Dikarya</taxon>
        <taxon>Ascomycota</taxon>
        <taxon>Pezizomycotina</taxon>
        <taxon>Leotiomycetes</taxon>
        <taxon>Helotiales</taxon>
        <taxon>Hyaloscyphaceae</taxon>
        <taxon>Hyaloscypha</taxon>
        <taxon>Hyaloscypha bicolor</taxon>
    </lineage>
</organism>
<evidence type="ECO:0000313" key="3">
    <source>
        <dbReference type="Proteomes" id="UP000235371"/>
    </source>
</evidence>
<dbReference type="EMBL" id="KZ613803">
    <property type="protein sequence ID" value="PMD59974.1"/>
    <property type="molecule type" value="Genomic_DNA"/>
</dbReference>
<dbReference type="GeneID" id="36594920"/>
<sequence length="406" mass="45842">MESEISHLEISGDETTETADTRAGFKPTEPQSTAATPRNASLDGLPSELKASILHSVPSIPALQTLVRSSPLYHKVYLDERKVILSAVLLRDIGPQVLPDALAVHKASQIGFDGSGLRKDNVKSFISQYKAERGSSSPATCDPLDIGTLESLSRLQSVVTKIASDFCEATLSVHPVTGERIQPHGDLSINEKRRIYRALYRFELFRALFTKPRGIQIPPESRRCFYSMDQSLLFLSIFTAWEVEEVACVRDYIIRRHTEILRESSSELSKLCPNKDLHDEYWQIQNTGYLMSLGLPFLCQLLNASSAAQKASILESNICCDRAFLTEAFLVDGPNAAWPWSTNQKVDVLYFQEHKQPLRKWAYVMWDLGKLKDWRILDVDPEQHSGTRNRRSDGFRKLIDGWNEVA</sequence>
<dbReference type="InParanoid" id="A0A2J6TAD1"/>
<protein>
    <submittedName>
        <fullName evidence="2">Uncharacterized protein</fullName>
    </submittedName>
</protein>
<name>A0A2J6TAD1_9HELO</name>
<reference evidence="2 3" key="1">
    <citation type="submission" date="2016-04" db="EMBL/GenBank/DDBJ databases">
        <title>A degradative enzymes factory behind the ericoid mycorrhizal symbiosis.</title>
        <authorList>
            <consortium name="DOE Joint Genome Institute"/>
            <person name="Martino E."/>
            <person name="Morin E."/>
            <person name="Grelet G."/>
            <person name="Kuo A."/>
            <person name="Kohler A."/>
            <person name="Daghino S."/>
            <person name="Barry K."/>
            <person name="Choi C."/>
            <person name="Cichocki N."/>
            <person name="Clum A."/>
            <person name="Copeland A."/>
            <person name="Hainaut M."/>
            <person name="Haridas S."/>
            <person name="Labutti K."/>
            <person name="Lindquist E."/>
            <person name="Lipzen A."/>
            <person name="Khouja H.-R."/>
            <person name="Murat C."/>
            <person name="Ohm R."/>
            <person name="Olson A."/>
            <person name="Spatafora J."/>
            <person name="Veneault-Fourrey C."/>
            <person name="Henrissat B."/>
            <person name="Grigoriev I."/>
            <person name="Martin F."/>
            <person name="Perotto S."/>
        </authorList>
    </citation>
    <scope>NUCLEOTIDE SEQUENCE [LARGE SCALE GENOMIC DNA]</scope>
    <source>
        <strain evidence="2 3">E</strain>
    </source>
</reference>
<dbReference type="RefSeq" id="XP_024736878.1">
    <property type="nucleotide sequence ID" value="XM_024886843.1"/>
</dbReference>
<dbReference type="Proteomes" id="UP000235371">
    <property type="component" value="Unassembled WGS sequence"/>
</dbReference>
<proteinExistence type="predicted"/>
<gene>
    <name evidence="2" type="ORF">K444DRAFT_663544</name>
</gene>
<keyword evidence="3" id="KW-1185">Reference proteome</keyword>
<evidence type="ECO:0000313" key="2">
    <source>
        <dbReference type="EMBL" id="PMD59974.1"/>
    </source>
</evidence>
<dbReference type="OrthoDB" id="5427059at2759"/>